<evidence type="ECO:0000256" key="1">
    <source>
        <dbReference type="SAM" id="MobiDB-lite"/>
    </source>
</evidence>
<protein>
    <submittedName>
        <fullName evidence="2">Uncharacterized protein</fullName>
    </submittedName>
</protein>
<gene>
    <name evidence="2" type="ORF">ACFSB2_11830</name>
</gene>
<dbReference type="Proteomes" id="UP001597079">
    <property type="component" value="Unassembled WGS sequence"/>
</dbReference>
<comment type="caution">
    <text evidence="2">The sequence shown here is derived from an EMBL/GenBank/DDBJ whole genome shotgun (WGS) entry which is preliminary data.</text>
</comment>
<feature type="compositionally biased region" description="Polar residues" evidence="1">
    <location>
        <begin position="35"/>
        <end position="66"/>
    </location>
</feature>
<evidence type="ECO:0000313" key="3">
    <source>
        <dbReference type="Proteomes" id="UP001597079"/>
    </source>
</evidence>
<keyword evidence="3" id="KW-1185">Reference proteome</keyword>
<dbReference type="RefSeq" id="WP_377943257.1">
    <property type="nucleotide sequence ID" value="NZ_JBHUCX010000028.1"/>
</dbReference>
<evidence type="ECO:0000313" key="2">
    <source>
        <dbReference type="EMBL" id="MFD1675384.1"/>
    </source>
</evidence>
<feature type="region of interest" description="Disordered" evidence="1">
    <location>
        <begin position="32"/>
        <end position="66"/>
    </location>
</feature>
<proteinExistence type="predicted"/>
<accession>A0ABW4JHW8</accession>
<reference evidence="3" key="1">
    <citation type="journal article" date="2019" name="Int. J. Syst. Evol. Microbiol.">
        <title>The Global Catalogue of Microorganisms (GCM) 10K type strain sequencing project: providing services to taxonomists for standard genome sequencing and annotation.</title>
        <authorList>
            <consortium name="The Broad Institute Genomics Platform"/>
            <consortium name="The Broad Institute Genome Sequencing Center for Infectious Disease"/>
            <person name="Wu L."/>
            <person name="Ma J."/>
        </authorList>
    </citation>
    <scope>NUCLEOTIDE SEQUENCE [LARGE SCALE GENOMIC DNA]</scope>
    <source>
        <strain evidence="3">CGMCC 1.12286</strain>
    </source>
</reference>
<dbReference type="EMBL" id="JBHUCX010000028">
    <property type="protein sequence ID" value="MFD1675384.1"/>
    <property type="molecule type" value="Genomic_DNA"/>
</dbReference>
<sequence length="66" mass="6665">MTQSAVLAALATADKAVDVIGSLSLFKSAKEIDAAQSQAPVQQEKTPTADNGQAPATQPTSQPAQA</sequence>
<name>A0ABW4JHW8_9BACL</name>
<organism evidence="2 3">
    <name type="scientific">Alicyclobacillus fodiniaquatilis</name>
    <dbReference type="NCBI Taxonomy" id="1661150"/>
    <lineage>
        <taxon>Bacteria</taxon>
        <taxon>Bacillati</taxon>
        <taxon>Bacillota</taxon>
        <taxon>Bacilli</taxon>
        <taxon>Bacillales</taxon>
        <taxon>Alicyclobacillaceae</taxon>
        <taxon>Alicyclobacillus</taxon>
    </lineage>
</organism>